<feature type="non-terminal residue" evidence="5">
    <location>
        <position position="671"/>
    </location>
</feature>
<organism evidence="5 6">
    <name type="scientific">Pterocles gutturalis</name>
    <name type="common">yellow-throated sandgrouse</name>
    <dbReference type="NCBI Taxonomy" id="240206"/>
    <lineage>
        <taxon>Eukaryota</taxon>
        <taxon>Metazoa</taxon>
        <taxon>Chordata</taxon>
        <taxon>Craniata</taxon>
        <taxon>Vertebrata</taxon>
        <taxon>Euteleostomi</taxon>
        <taxon>Archelosauria</taxon>
        <taxon>Archosauria</taxon>
        <taxon>Dinosauria</taxon>
        <taxon>Saurischia</taxon>
        <taxon>Theropoda</taxon>
        <taxon>Coelurosauria</taxon>
        <taxon>Aves</taxon>
        <taxon>Neognathae</taxon>
        <taxon>Neoaves</taxon>
        <taxon>Columbimorphae</taxon>
        <taxon>Pterocliformes</taxon>
        <taxon>Pteroclidae</taxon>
        <taxon>Pterocles</taxon>
    </lineage>
</organism>
<evidence type="ECO:0000313" key="5">
    <source>
        <dbReference type="EMBL" id="KFV06132.1"/>
    </source>
</evidence>
<protein>
    <submittedName>
        <fullName evidence="5">THO complex subunit 5</fullName>
    </submittedName>
</protein>
<dbReference type="GO" id="GO:0006406">
    <property type="term" value="P:mRNA export from nucleus"/>
    <property type="evidence" value="ECO:0007669"/>
    <property type="project" value="TreeGrafter"/>
</dbReference>
<dbReference type="Pfam" id="PF09766">
    <property type="entry name" value="FmiP_Thoc5"/>
    <property type="match status" value="1"/>
</dbReference>
<feature type="non-terminal residue" evidence="5">
    <location>
        <position position="1"/>
    </location>
</feature>
<name>A0A093C1L8_9AVES</name>
<accession>A0A093C1L8</accession>
<dbReference type="Proteomes" id="UP000053149">
    <property type="component" value="Unassembled WGS sequence"/>
</dbReference>
<dbReference type="EMBL" id="KL231634">
    <property type="protein sequence ID" value="KFV06132.1"/>
    <property type="molecule type" value="Genomic_DNA"/>
</dbReference>
<feature type="region of interest" description="Disordered" evidence="4">
    <location>
        <begin position="1"/>
        <end position="27"/>
    </location>
</feature>
<evidence type="ECO:0000313" key="6">
    <source>
        <dbReference type="Proteomes" id="UP000053149"/>
    </source>
</evidence>
<feature type="region of interest" description="Disordered" evidence="4">
    <location>
        <begin position="292"/>
        <end position="322"/>
    </location>
</feature>
<dbReference type="GO" id="GO:0000445">
    <property type="term" value="C:THO complex part of transcription export complex"/>
    <property type="evidence" value="ECO:0007669"/>
    <property type="project" value="TreeGrafter"/>
</dbReference>
<reference evidence="5 6" key="1">
    <citation type="submission" date="2014-04" db="EMBL/GenBank/DDBJ databases">
        <title>Genome evolution of avian class.</title>
        <authorList>
            <person name="Zhang G."/>
            <person name="Li C."/>
        </authorList>
    </citation>
    <scope>NUCLEOTIDE SEQUENCE [LARGE SCALE GENOMIC DNA]</scope>
    <source>
        <strain evidence="5">BGI_N339</strain>
    </source>
</reference>
<evidence type="ECO:0000256" key="4">
    <source>
        <dbReference type="SAM" id="MobiDB-lite"/>
    </source>
</evidence>
<dbReference type="GO" id="GO:0003729">
    <property type="term" value="F:mRNA binding"/>
    <property type="evidence" value="ECO:0007669"/>
    <property type="project" value="TreeGrafter"/>
</dbReference>
<evidence type="ECO:0000256" key="3">
    <source>
        <dbReference type="ARBA" id="ARBA00023242"/>
    </source>
</evidence>
<feature type="compositionally biased region" description="Acidic residues" evidence="4">
    <location>
        <begin position="299"/>
        <end position="312"/>
    </location>
</feature>
<feature type="compositionally biased region" description="Basic and acidic residues" evidence="4">
    <location>
        <begin position="15"/>
        <end position="27"/>
    </location>
</feature>
<dbReference type="PANTHER" id="PTHR13375:SF3">
    <property type="entry name" value="THO COMPLEX SUBUNIT 5 HOMOLOG"/>
    <property type="match status" value="1"/>
</dbReference>
<proteinExistence type="inferred from homology"/>
<gene>
    <name evidence="5" type="ORF">N339_02662</name>
</gene>
<dbReference type="AlphaFoldDB" id="A0A093C1L8"/>
<dbReference type="InterPro" id="IPR019163">
    <property type="entry name" value="THO_Thoc5"/>
</dbReference>
<sequence length="671" mass="76502">KRKPKVIRTDGGPQEGKRGKGDADQDGRYYSEECEVDLRDPIKDYELYRETCQELQRLMAEIQELKSRGIKDNASEIDERRIQSCVHFMTLKKLNRLAHIRLKKGRDQTHEAKQKVDAYHLQLQNLLYEVMHLQKEITKCLEFKSKHEEIELVSLEEFYKEAPPEISRPAITLSEPHQQTLARLDWELEQRKRLAEKYKECLTSKEKILKEIEVKKEYLSSLQPRLNSIMQASLPVQEYLFMPFDQAHKQYETARHLPPPLYVLFVQASAYGQACDKKLMVAIEGSVEEAKALYKPPEDSQDDESDSDAEEEQTTKRRRPTLGVQLDDKRKEMLKRHPLSVTVDLKCKDENVLHLTFYYLMNLNVMTVKAKVTTAVEMTTAISAGDLLSPDSVLNCLYPGDHGRKTPNPANQFQFDKVGILTLSDYVTELGHPYVWVQKLGGLHFPKDQPQASCNPFPLHLNIELGELTGKLLRSRLQSRLALHKQFASLGECLGTVAGSPCRGELTNVTFSGATALQCHPQDSGGVHGASLQLEAPWAAGDILLSCSAKLQAAVVLNPGYSTLPPIFSLCLNWKGERTSSNDDNIRAMESEVNVYYKELWGPKPGHQLLTNQLQRLCMVLDVYLETEPHDPSVEGPKEFPQEKMCLRLVRGPMRLKPFKFNYPQGFFSHR</sequence>
<dbReference type="PANTHER" id="PTHR13375">
    <property type="entry name" value="FMS INTERACTING PROTEIN"/>
    <property type="match status" value="1"/>
</dbReference>
<comment type="subcellular location">
    <subcellularLocation>
        <location evidence="1">Nucleus</location>
    </subcellularLocation>
</comment>
<keyword evidence="3" id="KW-0539">Nucleus</keyword>
<evidence type="ECO:0000256" key="1">
    <source>
        <dbReference type="ARBA" id="ARBA00004123"/>
    </source>
</evidence>
<evidence type="ECO:0000256" key="2">
    <source>
        <dbReference type="ARBA" id="ARBA00008044"/>
    </source>
</evidence>
<keyword evidence="6" id="KW-1185">Reference proteome</keyword>
<comment type="similarity">
    <text evidence="2">Belongs to the THOC5 family.</text>
</comment>